<comment type="pathway">
    <text evidence="2 9">Amino-acid biosynthesis; L-tryptophan biosynthesis; L-tryptophan from chorismate: step 5/5.</text>
</comment>
<evidence type="ECO:0000256" key="7">
    <source>
        <dbReference type="ARBA" id="ARBA00023239"/>
    </source>
</evidence>
<dbReference type="Pfam" id="PF00290">
    <property type="entry name" value="Trp_syntA"/>
    <property type="match status" value="1"/>
</dbReference>
<sequence length="279" mass="29071">MTTRIDRRMAKLKAEGRPALVTYFMGGDPDYDTSLSIMKALPGAGSDIIELGMPFSDPMADGPAIQAAGLRALKGGQTLVKTLKMASEFRAGDNETPIVLMGYYNPIYIYGVDRFLRDALASGIDGLIVVDLPPEMDEELCIPALKAGINFIRLATPTTDDKRLPKVLQNTSGFVYYVSMTGITGSALADTGKVAAAVGRIKGHTDLPVCVGFGVKTAEQARVIGANADGVVVGTAIVNAVANVLGPKGEKTADPAEAVATLVSGLSQGVRAARLAAAE</sequence>
<evidence type="ECO:0000313" key="11">
    <source>
        <dbReference type="EMBL" id="TWI31363.1"/>
    </source>
</evidence>
<comment type="subunit">
    <text evidence="3 9">Tetramer of two alpha and two beta chains.</text>
</comment>
<keyword evidence="12" id="KW-1185">Reference proteome</keyword>
<dbReference type="GO" id="GO:0004834">
    <property type="term" value="F:tryptophan synthase activity"/>
    <property type="evidence" value="ECO:0007669"/>
    <property type="project" value="UniProtKB-UniRule"/>
</dbReference>
<keyword evidence="7 9" id="KW-0456">Lyase</keyword>
<evidence type="ECO:0000256" key="4">
    <source>
        <dbReference type="ARBA" id="ARBA00022605"/>
    </source>
</evidence>
<dbReference type="EMBL" id="VLKT01000030">
    <property type="protein sequence ID" value="TWI31363.1"/>
    <property type="molecule type" value="Genomic_DNA"/>
</dbReference>
<evidence type="ECO:0000256" key="9">
    <source>
        <dbReference type="HAMAP-Rule" id="MF_00131"/>
    </source>
</evidence>
<dbReference type="CDD" id="cd04724">
    <property type="entry name" value="Tryptophan_synthase_alpha"/>
    <property type="match status" value="1"/>
</dbReference>
<dbReference type="FunFam" id="3.20.20.70:FF:000037">
    <property type="entry name" value="Tryptophan synthase alpha chain"/>
    <property type="match status" value="1"/>
</dbReference>
<dbReference type="AlphaFoldDB" id="A0A562NGZ5"/>
<feature type="active site" description="Proton acceptor" evidence="9">
    <location>
        <position position="61"/>
    </location>
</feature>
<dbReference type="GO" id="GO:0005829">
    <property type="term" value="C:cytosol"/>
    <property type="evidence" value="ECO:0007669"/>
    <property type="project" value="TreeGrafter"/>
</dbReference>
<keyword evidence="5 9" id="KW-0822">Tryptophan biosynthesis</keyword>
<evidence type="ECO:0000256" key="8">
    <source>
        <dbReference type="ARBA" id="ARBA00049047"/>
    </source>
</evidence>
<dbReference type="RefSeq" id="WP_145720582.1">
    <property type="nucleotide sequence ID" value="NZ_BSPF01000048.1"/>
</dbReference>
<keyword evidence="6 9" id="KW-0057">Aromatic amino acid biosynthesis</keyword>
<feature type="active site" description="Proton acceptor" evidence="9">
    <location>
        <position position="50"/>
    </location>
</feature>
<evidence type="ECO:0000313" key="12">
    <source>
        <dbReference type="Proteomes" id="UP000317122"/>
    </source>
</evidence>
<dbReference type="PANTHER" id="PTHR43406:SF1">
    <property type="entry name" value="TRYPTOPHAN SYNTHASE ALPHA CHAIN, CHLOROPLASTIC"/>
    <property type="match status" value="1"/>
</dbReference>
<accession>A0A562NGZ5</accession>
<evidence type="ECO:0000256" key="1">
    <source>
        <dbReference type="ARBA" id="ARBA00003365"/>
    </source>
</evidence>
<evidence type="ECO:0000256" key="6">
    <source>
        <dbReference type="ARBA" id="ARBA00023141"/>
    </source>
</evidence>
<comment type="catalytic activity">
    <reaction evidence="8 9">
        <text>(1S,2R)-1-C-(indol-3-yl)glycerol 3-phosphate + L-serine = D-glyceraldehyde 3-phosphate + L-tryptophan + H2O</text>
        <dbReference type="Rhea" id="RHEA:10532"/>
        <dbReference type="ChEBI" id="CHEBI:15377"/>
        <dbReference type="ChEBI" id="CHEBI:33384"/>
        <dbReference type="ChEBI" id="CHEBI:57912"/>
        <dbReference type="ChEBI" id="CHEBI:58866"/>
        <dbReference type="ChEBI" id="CHEBI:59776"/>
        <dbReference type="EC" id="4.2.1.20"/>
    </reaction>
</comment>
<dbReference type="InterPro" id="IPR013785">
    <property type="entry name" value="Aldolase_TIM"/>
</dbReference>
<evidence type="ECO:0000256" key="2">
    <source>
        <dbReference type="ARBA" id="ARBA00004733"/>
    </source>
</evidence>
<reference evidence="11 12" key="1">
    <citation type="journal article" date="2015" name="Stand. Genomic Sci.">
        <title>Genomic Encyclopedia of Bacterial and Archaeal Type Strains, Phase III: the genomes of soil and plant-associated and newly described type strains.</title>
        <authorList>
            <person name="Whitman W.B."/>
            <person name="Woyke T."/>
            <person name="Klenk H.P."/>
            <person name="Zhou Y."/>
            <person name="Lilburn T.G."/>
            <person name="Beck B.J."/>
            <person name="De Vos P."/>
            <person name="Vandamme P."/>
            <person name="Eisen J.A."/>
            <person name="Garrity G."/>
            <person name="Hugenholtz P."/>
            <person name="Kyrpides N.C."/>
        </authorList>
    </citation>
    <scope>NUCLEOTIDE SEQUENCE [LARGE SCALE GENOMIC DNA]</scope>
    <source>
        <strain evidence="11 12">CGMCC 1.2546</strain>
    </source>
</reference>
<evidence type="ECO:0000256" key="5">
    <source>
        <dbReference type="ARBA" id="ARBA00022822"/>
    </source>
</evidence>
<dbReference type="Proteomes" id="UP000317122">
    <property type="component" value="Unassembled WGS sequence"/>
</dbReference>
<dbReference type="Gene3D" id="3.20.20.70">
    <property type="entry name" value="Aldolase class I"/>
    <property type="match status" value="1"/>
</dbReference>
<dbReference type="OrthoDB" id="9804578at2"/>
<dbReference type="UniPathway" id="UPA00035">
    <property type="reaction ID" value="UER00044"/>
</dbReference>
<name>A0A562NGZ5_9HYPH</name>
<comment type="function">
    <text evidence="1 9">The alpha subunit is responsible for the aldol cleavage of indoleglycerol phosphate to indole and glyceraldehyde 3-phosphate.</text>
</comment>
<keyword evidence="4 9" id="KW-0028">Amino-acid biosynthesis</keyword>
<dbReference type="PANTHER" id="PTHR43406">
    <property type="entry name" value="TRYPTOPHAN SYNTHASE, ALPHA CHAIN"/>
    <property type="match status" value="1"/>
</dbReference>
<evidence type="ECO:0000256" key="3">
    <source>
        <dbReference type="ARBA" id="ARBA00011270"/>
    </source>
</evidence>
<proteinExistence type="inferred from homology"/>
<dbReference type="InterPro" id="IPR018204">
    <property type="entry name" value="Trp_synthase_alpha_AS"/>
</dbReference>
<protein>
    <recommendedName>
        <fullName evidence="9">Tryptophan synthase alpha chain</fullName>
        <ecNumber evidence="9">4.2.1.20</ecNumber>
    </recommendedName>
</protein>
<comment type="caution">
    <text evidence="11">The sequence shown here is derived from an EMBL/GenBank/DDBJ whole genome shotgun (WGS) entry which is preliminary data.</text>
</comment>
<gene>
    <name evidence="9" type="primary">trpA</name>
    <name evidence="11" type="ORF">IQ26_04549</name>
</gene>
<dbReference type="SUPFAM" id="SSF51366">
    <property type="entry name" value="Ribulose-phoshate binding barrel"/>
    <property type="match status" value="1"/>
</dbReference>
<evidence type="ECO:0000256" key="10">
    <source>
        <dbReference type="RuleBase" id="RU003662"/>
    </source>
</evidence>
<organism evidence="11 12">
    <name type="scientific">Mesorhizobium tianshanense</name>
    <dbReference type="NCBI Taxonomy" id="39844"/>
    <lineage>
        <taxon>Bacteria</taxon>
        <taxon>Pseudomonadati</taxon>
        <taxon>Pseudomonadota</taxon>
        <taxon>Alphaproteobacteria</taxon>
        <taxon>Hyphomicrobiales</taxon>
        <taxon>Phyllobacteriaceae</taxon>
        <taxon>Mesorhizobium</taxon>
    </lineage>
</organism>
<dbReference type="InterPro" id="IPR011060">
    <property type="entry name" value="RibuloseP-bd_barrel"/>
</dbReference>
<dbReference type="PROSITE" id="PS00167">
    <property type="entry name" value="TRP_SYNTHASE_ALPHA"/>
    <property type="match status" value="1"/>
</dbReference>
<dbReference type="HAMAP" id="MF_00131">
    <property type="entry name" value="Trp_synth_alpha"/>
    <property type="match status" value="1"/>
</dbReference>
<dbReference type="NCBIfam" id="TIGR00262">
    <property type="entry name" value="trpA"/>
    <property type="match status" value="1"/>
</dbReference>
<dbReference type="EC" id="4.2.1.20" evidence="9"/>
<comment type="similarity">
    <text evidence="9 10">Belongs to the TrpA family.</text>
</comment>
<dbReference type="InterPro" id="IPR002028">
    <property type="entry name" value="Trp_synthase_suA"/>
</dbReference>